<proteinExistence type="predicted"/>
<dbReference type="Proteomes" id="UP000250266">
    <property type="component" value="Unassembled WGS sequence"/>
</dbReference>
<accession>A0A8E2JA79</accession>
<dbReference type="EMBL" id="KV745461">
    <property type="protein sequence ID" value="OCK74524.1"/>
    <property type="molecule type" value="Genomic_DNA"/>
</dbReference>
<evidence type="ECO:0000256" key="1">
    <source>
        <dbReference type="SAM" id="MobiDB-lite"/>
    </source>
</evidence>
<sequence length="254" mass="31028">MPSLNLFTRGNKIRAQMAEMALRQEEAAAQHQWALEQERMRHQEEIDRQNERMRREYNQRMAEQARAEERFRRREDEHRRRAQAEQAAYERRWNAEQAAREEQERRMMIEHERKLAAEKERAARLEQDRREQERREQLAREREAQRRENKLKLLRMTSPESLRSLLKLIRRKYELDMAIWADRKVRGPLRPDVEVRMEQSDAALFEILTIVGTWENNSHGTWKEHEWKLANEVKERLEADGKRIWAGNPPWEEN</sequence>
<feature type="region of interest" description="Disordered" evidence="1">
    <location>
        <begin position="119"/>
        <end position="142"/>
    </location>
</feature>
<evidence type="ECO:0000313" key="2">
    <source>
        <dbReference type="EMBL" id="OCK74524.1"/>
    </source>
</evidence>
<dbReference type="AlphaFoldDB" id="A0A8E2JA79"/>
<organism evidence="2 3">
    <name type="scientific">Lepidopterella palustris CBS 459.81</name>
    <dbReference type="NCBI Taxonomy" id="1314670"/>
    <lineage>
        <taxon>Eukaryota</taxon>
        <taxon>Fungi</taxon>
        <taxon>Dikarya</taxon>
        <taxon>Ascomycota</taxon>
        <taxon>Pezizomycotina</taxon>
        <taxon>Dothideomycetes</taxon>
        <taxon>Pleosporomycetidae</taxon>
        <taxon>Mytilinidiales</taxon>
        <taxon>Argynnaceae</taxon>
        <taxon>Lepidopterella</taxon>
    </lineage>
</organism>
<dbReference type="OrthoDB" id="4127862at2759"/>
<gene>
    <name evidence="2" type="ORF">K432DRAFT_469228</name>
</gene>
<name>A0A8E2JA79_9PEZI</name>
<reference evidence="2 3" key="1">
    <citation type="journal article" date="2016" name="Nat. Commun.">
        <title>Ectomycorrhizal ecology is imprinted in the genome of the dominant symbiotic fungus Cenococcum geophilum.</title>
        <authorList>
            <consortium name="DOE Joint Genome Institute"/>
            <person name="Peter M."/>
            <person name="Kohler A."/>
            <person name="Ohm R.A."/>
            <person name="Kuo A."/>
            <person name="Krutzmann J."/>
            <person name="Morin E."/>
            <person name="Arend M."/>
            <person name="Barry K.W."/>
            <person name="Binder M."/>
            <person name="Choi C."/>
            <person name="Clum A."/>
            <person name="Copeland A."/>
            <person name="Grisel N."/>
            <person name="Haridas S."/>
            <person name="Kipfer T."/>
            <person name="LaButti K."/>
            <person name="Lindquist E."/>
            <person name="Lipzen A."/>
            <person name="Maire R."/>
            <person name="Meier B."/>
            <person name="Mihaltcheva S."/>
            <person name="Molinier V."/>
            <person name="Murat C."/>
            <person name="Poggeler S."/>
            <person name="Quandt C.A."/>
            <person name="Sperisen C."/>
            <person name="Tritt A."/>
            <person name="Tisserant E."/>
            <person name="Crous P.W."/>
            <person name="Henrissat B."/>
            <person name="Nehls U."/>
            <person name="Egli S."/>
            <person name="Spatafora J.W."/>
            <person name="Grigoriev I.V."/>
            <person name="Martin F.M."/>
        </authorList>
    </citation>
    <scope>NUCLEOTIDE SEQUENCE [LARGE SCALE GENOMIC DNA]</scope>
    <source>
        <strain evidence="2 3">CBS 459.81</strain>
    </source>
</reference>
<keyword evidence="3" id="KW-1185">Reference proteome</keyword>
<feature type="region of interest" description="Disordered" evidence="1">
    <location>
        <begin position="64"/>
        <end position="83"/>
    </location>
</feature>
<protein>
    <submittedName>
        <fullName evidence="2">Uncharacterized protein</fullName>
    </submittedName>
</protein>
<evidence type="ECO:0000313" key="3">
    <source>
        <dbReference type="Proteomes" id="UP000250266"/>
    </source>
</evidence>